<reference evidence="4 5" key="1">
    <citation type="submission" date="2019-01" db="EMBL/GenBank/DDBJ databases">
        <title>Sequencing of cultivated peanut Arachis hypogaea provides insights into genome evolution and oil improvement.</title>
        <authorList>
            <person name="Chen X."/>
        </authorList>
    </citation>
    <scope>NUCLEOTIDE SEQUENCE [LARGE SCALE GENOMIC DNA]</scope>
    <source>
        <strain evidence="5">cv. Fuhuasheng</strain>
        <tissue evidence="4">Leaves</tissue>
    </source>
</reference>
<dbReference type="Pfam" id="PF05030">
    <property type="entry name" value="SSXT"/>
    <property type="match status" value="1"/>
</dbReference>
<protein>
    <recommendedName>
        <fullName evidence="3">SS18 N-terminal domain-containing protein</fullName>
    </recommendedName>
</protein>
<comment type="similarity">
    <text evidence="1">Belongs to the SS18 family.</text>
</comment>
<evidence type="ECO:0000256" key="2">
    <source>
        <dbReference type="SAM" id="MobiDB-lite"/>
    </source>
</evidence>
<dbReference type="Proteomes" id="UP000289738">
    <property type="component" value="Chromosome B10"/>
</dbReference>
<evidence type="ECO:0000259" key="3">
    <source>
        <dbReference type="Pfam" id="PF05030"/>
    </source>
</evidence>
<evidence type="ECO:0000313" key="4">
    <source>
        <dbReference type="EMBL" id="RYQ84457.1"/>
    </source>
</evidence>
<sequence length="179" mass="20156">MFNGDPSPPLSTEMIQKYLEENKELIMATMDGQNQGKFAEASQLVALEQGQGQGMQHPHVATSQQQDLSTLNLRFDMNDNHLQQQQHHMAMSQQQQQNDLSTSKLAFQMSEQQQHKIPAFFQQQQQQQLMFGGSSNSGYYQAQTRLNNLSDMPETNHIASSDLSPVWSLAKSPSGNTRS</sequence>
<gene>
    <name evidence="4" type="ORF">Ahy_B10g103802</name>
</gene>
<organism evidence="4 5">
    <name type="scientific">Arachis hypogaea</name>
    <name type="common">Peanut</name>
    <dbReference type="NCBI Taxonomy" id="3818"/>
    <lineage>
        <taxon>Eukaryota</taxon>
        <taxon>Viridiplantae</taxon>
        <taxon>Streptophyta</taxon>
        <taxon>Embryophyta</taxon>
        <taxon>Tracheophyta</taxon>
        <taxon>Spermatophyta</taxon>
        <taxon>Magnoliopsida</taxon>
        <taxon>eudicotyledons</taxon>
        <taxon>Gunneridae</taxon>
        <taxon>Pentapetalae</taxon>
        <taxon>rosids</taxon>
        <taxon>fabids</taxon>
        <taxon>Fabales</taxon>
        <taxon>Fabaceae</taxon>
        <taxon>Papilionoideae</taxon>
        <taxon>50 kb inversion clade</taxon>
        <taxon>dalbergioids sensu lato</taxon>
        <taxon>Dalbergieae</taxon>
        <taxon>Pterocarpus clade</taxon>
        <taxon>Arachis</taxon>
    </lineage>
</organism>
<proteinExistence type="inferred from homology"/>
<dbReference type="InterPro" id="IPR007726">
    <property type="entry name" value="SS18_N"/>
</dbReference>
<dbReference type="EMBL" id="SDMP01000020">
    <property type="protein sequence ID" value="RYQ84457.1"/>
    <property type="molecule type" value="Genomic_DNA"/>
</dbReference>
<feature type="region of interest" description="Disordered" evidence="2">
    <location>
        <begin position="152"/>
        <end position="179"/>
    </location>
</feature>
<name>A0A444X459_ARAHY</name>
<feature type="domain" description="SS18 N-terminal" evidence="3">
    <location>
        <begin position="8"/>
        <end position="44"/>
    </location>
</feature>
<dbReference type="AlphaFoldDB" id="A0A444X459"/>
<dbReference type="STRING" id="3818.A0A444X459"/>
<keyword evidence="5" id="KW-1185">Reference proteome</keyword>
<comment type="caution">
    <text evidence="4">The sequence shown here is derived from an EMBL/GenBank/DDBJ whole genome shotgun (WGS) entry which is preliminary data.</text>
</comment>
<accession>A0A444X459</accession>
<evidence type="ECO:0000313" key="5">
    <source>
        <dbReference type="Proteomes" id="UP000289738"/>
    </source>
</evidence>
<evidence type="ECO:0000256" key="1">
    <source>
        <dbReference type="ARBA" id="ARBA00007945"/>
    </source>
</evidence>